<gene>
    <name evidence="2" type="ORF">B7P43_G16298</name>
</gene>
<dbReference type="PANTHER" id="PTHR13230">
    <property type="entry name" value="GENERAL TRANSCRIPTION FACTOR IIIC, POLYPEPTIDE 5"/>
    <property type="match status" value="1"/>
</dbReference>
<comment type="caution">
    <text evidence="2">The sequence shown here is derived from an EMBL/GenBank/DDBJ whole genome shotgun (WGS) entry which is preliminary data.</text>
</comment>
<protein>
    <submittedName>
        <fullName evidence="2">Uncharacterized protein</fullName>
    </submittedName>
</protein>
<dbReference type="GO" id="GO:0000127">
    <property type="term" value="C:transcription factor TFIIIC complex"/>
    <property type="evidence" value="ECO:0007669"/>
    <property type="project" value="InterPro"/>
</dbReference>
<dbReference type="STRING" id="105785.A0A2J7R0D5"/>
<proteinExistence type="predicted"/>
<keyword evidence="3" id="KW-1185">Reference proteome</keyword>
<evidence type="ECO:0000313" key="3">
    <source>
        <dbReference type="Proteomes" id="UP000235965"/>
    </source>
</evidence>
<dbReference type="AlphaFoldDB" id="A0A2J7R0D5"/>
<dbReference type="InterPro" id="IPR040454">
    <property type="entry name" value="TF_IIIC_Tfc1/Sfc1"/>
</dbReference>
<dbReference type="EMBL" id="NEVH01008248">
    <property type="protein sequence ID" value="PNF34294.1"/>
    <property type="molecule type" value="Genomic_DNA"/>
</dbReference>
<organism evidence="2 3">
    <name type="scientific">Cryptotermes secundus</name>
    <dbReference type="NCBI Taxonomy" id="105785"/>
    <lineage>
        <taxon>Eukaryota</taxon>
        <taxon>Metazoa</taxon>
        <taxon>Ecdysozoa</taxon>
        <taxon>Arthropoda</taxon>
        <taxon>Hexapoda</taxon>
        <taxon>Insecta</taxon>
        <taxon>Pterygota</taxon>
        <taxon>Neoptera</taxon>
        <taxon>Polyneoptera</taxon>
        <taxon>Dictyoptera</taxon>
        <taxon>Blattodea</taxon>
        <taxon>Blattoidea</taxon>
        <taxon>Termitoidae</taxon>
        <taxon>Kalotermitidae</taxon>
        <taxon>Cryptotermitinae</taxon>
        <taxon>Cryptotermes</taxon>
    </lineage>
</organism>
<dbReference type="Proteomes" id="UP000235965">
    <property type="component" value="Unassembled WGS sequence"/>
</dbReference>
<dbReference type="PANTHER" id="PTHR13230:SF5">
    <property type="entry name" value="GENERAL TRANSCRIPTION FACTOR 3C POLYPEPTIDE 5"/>
    <property type="match status" value="1"/>
</dbReference>
<evidence type="ECO:0000256" key="1">
    <source>
        <dbReference type="SAM" id="MobiDB-lite"/>
    </source>
</evidence>
<dbReference type="OrthoDB" id="5598268at2759"/>
<feature type="region of interest" description="Disordered" evidence="1">
    <location>
        <begin position="98"/>
        <end position="132"/>
    </location>
</feature>
<dbReference type="GO" id="GO:0001003">
    <property type="term" value="F:RNA polymerase III type 2 promoter sequence-specific DNA binding"/>
    <property type="evidence" value="ECO:0007669"/>
    <property type="project" value="TreeGrafter"/>
</dbReference>
<dbReference type="GO" id="GO:0006384">
    <property type="term" value="P:transcription initiation at RNA polymerase III promoter"/>
    <property type="evidence" value="ECO:0007669"/>
    <property type="project" value="InterPro"/>
</dbReference>
<reference evidence="2 3" key="1">
    <citation type="submission" date="2017-12" db="EMBL/GenBank/DDBJ databases">
        <title>Hemimetabolous genomes reveal molecular basis of termite eusociality.</title>
        <authorList>
            <person name="Harrison M.C."/>
            <person name="Jongepier E."/>
            <person name="Robertson H.M."/>
            <person name="Arning N."/>
            <person name="Bitard-Feildel T."/>
            <person name="Chao H."/>
            <person name="Childers C.P."/>
            <person name="Dinh H."/>
            <person name="Doddapaneni H."/>
            <person name="Dugan S."/>
            <person name="Gowin J."/>
            <person name="Greiner C."/>
            <person name="Han Y."/>
            <person name="Hu H."/>
            <person name="Hughes D.S.T."/>
            <person name="Huylmans A.-K."/>
            <person name="Kemena C."/>
            <person name="Kremer L.P.M."/>
            <person name="Lee S.L."/>
            <person name="Lopez-Ezquerra A."/>
            <person name="Mallet L."/>
            <person name="Monroy-Kuhn J.M."/>
            <person name="Moser A."/>
            <person name="Murali S.C."/>
            <person name="Muzny D.M."/>
            <person name="Otani S."/>
            <person name="Piulachs M.-D."/>
            <person name="Poelchau M."/>
            <person name="Qu J."/>
            <person name="Schaub F."/>
            <person name="Wada-Katsumata A."/>
            <person name="Worley K.C."/>
            <person name="Xie Q."/>
            <person name="Ylla G."/>
            <person name="Poulsen M."/>
            <person name="Gibbs R.A."/>
            <person name="Schal C."/>
            <person name="Richards S."/>
            <person name="Belles X."/>
            <person name="Korb J."/>
            <person name="Bornberg-Bauer E."/>
        </authorList>
    </citation>
    <scope>NUCLEOTIDE SEQUENCE [LARGE SCALE GENOMIC DNA]</scope>
    <source>
        <tissue evidence="2">Whole body</tissue>
    </source>
</reference>
<dbReference type="GO" id="GO:0001002">
    <property type="term" value="F:RNA polymerase III type 1 promoter sequence-specific DNA binding"/>
    <property type="evidence" value="ECO:0007669"/>
    <property type="project" value="TreeGrafter"/>
</dbReference>
<evidence type="ECO:0000313" key="2">
    <source>
        <dbReference type="EMBL" id="PNF34294.1"/>
    </source>
</evidence>
<name>A0A2J7R0D5_9NEOP</name>
<accession>A0A2J7R0D5</accession>
<feature type="compositionally biased region" description="Acidic residues" evidence="1">
    <location>
        <begin position="113"/>
        <end position="132"/>
    </location>
</feature>
<feature type="compositionally biased region" description="Basic and acidic residues" evidence="1">
    <location>
        <begin position="103"/>
        <end position="112"/>
    </location>
</feature>
<sequence>MENMQPEKIAEKQTEDIANNDNIYVFHPGMVPPSRQMFYQYCDIDVPEIQEMLEKLPVPPPGAKCHERLGWMPSGMDDRCREIISKLVTEVLKQENVFIPSNETEKQSREQEKDSDEDYDFDDDYVEGDDSD</sequence>
<dbReference type="InParanoid" id="A0A2J7R0D5"/>